<feature type="compositionally biased region" description="Polar residues" evidence="1">
    <location>
        <begin position="38"/>
        <end position="54"/>
    </location>
</feature>
<sequence>MNAGVFRNFWSYADALSVVSRPSPRVSRVPYSPPLNHATPSPGCSTHSRSQQEPLRTGKQRVESVGPLFGDIGGRRSKQCATDRCSDTAAHDTRLRAGTLSNGFRGLGWIKGKADAYSTHIPTLQRPTTLHYTSPHPLLASSLTHISLPFIRLTSNPGLISRFLSFTLSATQTSTTQRSL</sequence>
<feature type="region of interest" description="Disordered" evidence="1">
    <location>
        <begin position="23"/>
        <end position="77"/>
    </location>
</feature>
<dbReference type="WBParaSite" id="HDID_0000265401-mRNA-1">
    <property type="protein sequence ID" value="HDID_0000265401-mRNA-1"/>
    <property type="gene ID" value="HDID_0000265401"/>
</dbReference>
<proteinExistence type="predicted"/>
<evidence type="ECO:0000313" key="3">
    <source>
        <dbReference type="Proteomes" id="UP000274504"/>
    </source>
</evidence>
<reference evidence="2 3" key="2">
    <citation type="submission" date="2018-11" db="EMBL/GenBank/DDBJ databases">
        <authorList>
            <consortium name="Pathogen Informatics"/>
        </authorList>
    </citation>
    <scope>NUCLEOTIDE SEQUENCE [LARGE SCALE GENOMIC DNA]</scope>
</reference>
<evidence type="ECO:0000313" key="2">
    <source>
        <dbReference type="EMBL" id="VDL20627.1"/>
    </source>
</evidence>
<dbReference type="Proteomes" id="UP000274504">
    <property type="component" value="Unassembled WGS sequence"/>
</dbReference>
<accession>A0A0R3SDA9</accession>
<protein>
    <submittedName>
        <fullName evidence="2 4">Uncharacterized protein</fullName>
    </submittedName>
</protein>
<evidence type="ECO:0000313" key="4">
    <source>
        <dbReference type="WBParaSite" id="HDID_0000265401-mRNA-1"/>
    </source>
</evidence>
<gene>
    <name evidence="2" type="ORF">HDID_LOCUS2652</name>
</gene>
<dbReference type="AlphaFoldDB" id="A0A0R3SDA9"/>
<organism evidence="4">
    <name type="scientific">Hymenolepis diminuta</name>
    <name type="common">Rat tapeworm</name>
    <dbReference type="NCBI Taxonomy" id="6216"/>
    <lineage>
        <taxon>Eukaryota</taxon>
        <taxon>Metazoa</taxon>
        <taxon>Spiralia</taxon>
        <taxon>Lophotrochozoa</taxon>
        <taxon>Platyhelminthes</taxon>
        <taxon>Cestoda</taxon>
        <taxon>Eucestoda</taxon>
        <taxon>Cyclophyllidea</taxon>
        <taxon>Hymenolepididae</taxon>
        <taxon>Hymenolepis</taxon>
    </lineage>
</organism>
<reference evidence="4" key="1">
    <citation type="submission" date="2017-02" db="UniProtKB">
        <authorList>
            <consortium name="WormBaseParasite"/>
        </authorList>
    </citation>
    <scope>IDENTIFICATION</scope>
</reference>
<dbReference type="EMBL" id="UYSG01000681">
    <property type="protein sequence ID" value="VDL20627.1"/>
    <property type="molecule type" value="Genomic_DNA"/>
</dbReference>
<name>A0A0R3SDA9_HYMDI</name>
<evidence type="ECO:0000256" key="1">
    <source>
        <dbReference type="SAM" id="MobiDB-lite"/>
    </source>
</evidence>